<sequence length="430" mass="48535">MMSISEFKNKLLSSKLINDSFWSIVGNIVGRGLGLIAGIYVARELGKDIYGEYGAIRNTILFMSILSTFGLGYTATKFVADFYRDQEFSKLKSFIAYANKITLIFSGIVAGILLIFSKEFATYVLEASHLADAVKWLSILIIFNAITTTQIGMISGFGKFKELAKINSWVGLFSFLFTVLLVYFYNFEGALFALIISQFINTVMNFLEVRKSLATIKVPSTKDKALYQEIIKYSTPVALQEALYSITSFLMNILLIRYASFSELGLYNAAIQWNSVILFIPGILRNVVLSHFSSHNNNEATHRRILNQTILINVVVTVALSIFVLIFSQWITHFYGKNFSGLNTILILSVFSTIFASVANVYVQAFLSKGMNWSMFMIRLFRDGFSLLLFIALVVFFQFKGAEAMIYAILIMSILSLAIMAYIYKRKENI</sequence>
<dbReference type="InterPro" id="IPR050833">
    <property type="entry name" value="Poly_Biosynth_Transport"/>
</dbReference>
<dbReference type="PANTHER" id="PTHR30250:SF11">
    <property type="entry name" value="O-ANTIGEN TRANSPORTER-RELATED"/>
    <property type="match status" value="1"/>
</dbReference>
<keyword evidence="4 6" id="KW-1133">Transmembrane helix</keyword>
<keyword evidence="5 6" id="KW-0472">Membrane</keyword>
<dbReference type="EMBL" id="VSSQ01000001">
    <property type="protein sequence ID" value="MPL54838.1"/>
    <property type="molecule type" value="Genomic_DNA"/>
</dbReference>
<feature type="transmembrane region" description="Helical" evidence="6">
    <location>
        <begin position="405"/>
        <end position="424"/>
    </location>
</feature>
<dbReference type="AlphaFoldDB" id="A0A644SJI8"/>
<feature type="transmembrane region" description="Helical" evidence="6">
    <location>
        <begin position="344"/>
        <end position="368"/>
    </location>
</feature>
<feature type="transmembrane region" description="Helical" evidence="6">
    <location>
        <begin position="380"/>
        <end position="399"/>
    </location>
</feature>
<feature type="transmembrane region" description="Helical" evidence="6">
    <location>
        <begin position="166"/>
        <end position="184"/>
    </location>
</feature>
<keyword evidence="3 6" id="KW-0812">Transmembrane</keyword>
<feature type="transmembrane region" description="Helical" evidence="6">
    <location>
        <begin position="54"/>
        <end position="73"/>
    </location>
</feature>
<evidence type="ECO:0000256" key="4">
    <source>
        <dbReference type="ARBA" id="ARBA00022989"/>
    </source>
</evidence>
<keyword evidence="2" id="KW-1003">Cell membrane</keyword>
<evidence type="ECO:0000313" key="7">
    <source>
        <dbReference type="EMBL" id="MPL54838.1"/>
    </source>
</evidence>
<dbReference type="PANTHER" id="PTHR30250">
    <property type="entry name" value="PST FAMILY PREDICTED COLANIC ACID TRANSPORTER"/>
    <property type="match status" value="1"/>
</dbReference>
<proteinExistence type="predicted"/>
<dbReference type="InterPro" id="IPR002797">
    <property type="entry name" value="Polysacc_synth"/>
</dbReference>
<feature type="transmembrane region" description="Helical" evidence="6">
    <location>
        <begin position="271"/>
        <end position="289"/>
    </location>
</feature>
<evidence type="ECO:0000256" key="1">
    <source>
        <dbReference type="ARBA" id="ARBA00004651"/>
    </source>
</evidence>
<feature type="transmembrane region" description="Helical" evidence="6">
    <location>
        <begin position="94"/>
        <end position="116"/>
    </location>
</feature>
<comment type="subcellular location">
    <subcellularLocation>
        <location evidence="1">Cell membrane</location>
        <topology evidence="1">Multi-pass membrane protein</topology>
    </subcellularLocation>
</comment>
<evidence type="ECO:0000256" key="5">
    <source>
        <dbReference type="ARBA" id="ARBA00023136"/>
    </source>
</evidence>
<protein>
    <submittedName>
        <fullName evidence="7">Lipid III flippase</fullName>
    </submittedName>
</protein>
<feature type="transmembrane region" description="Helical" evidence="6">
    <location>
        <begin position="242"/>
        <end position="259"/>
    </location>
</feature>
<feature type="transmembrane region" description="Helical" evidence="6">
    <location>
        <begin position="21"/>
        <end position="42"/>
    </location>
</feature>
<dbReference type="Pfam" id="PF01943">
    <property type="entry name" value="Polysacc_synt"/>
    <property type="match status" value="1"/>
</dbReference>
<evidence type="ECO:0000256" key="3">
    <source>
        <dbReference type="ARBA" id="ARBA00022692"/>
    </source>
</evidence>
<comment type="caution">
    <text evidence="7">The sequence shown here is derived from an EMBL/GenBank/DDBJ whole genome shotgun (WGS) entry which is preliminary data.</text>
</comment>
<evidence type="ECO:0000256" key="2">
    <source>
        <dbReference type="ARBA" id="ARBA00022475"/>
    </source>
</evidence>
<feature type="transmembrane region" description="Helical" evidence="6">
    <location>
        <begin position="310"/>
        <end position="332"/>
    </location>
</feature>
<organism evidence="7">
    <name type="scientific">bioreactor metagenome</name>
    <dbReference type="NCBI Taxonomy" id="1076179"/>
    <lineage>
        <taxon>unclassified sequences</taxon>
        <taxon>metagenomes</taxon>
        <taxon>ecological metagenomes</taxon>
    </lineage>
</organism>
<name>A0A644SJI8_9ZZZZ</name>
<gene>
    <name evidence="7" type="primary">wzxE_1</name>
    <name evidence="7" type="ORF">SDC9_00304</name>
</gene>
<evidence type="ECO:0000256" key="6">
    <source>
        <dbReference type="SAM" id="Phobius"/>
    </source>
</evidence>
<feature type="transmembrane region" description="Helical" evidence="6">
    <location>
        <begin position="136"/>
        <end position="154"/>
    </location>
</feature>
<dbReference type="GO" id="GO:0005886">
    <property type="term" value="C:plasma membrane"/>
    <property type="evidence" value="ECO:0007669"/>
    <property type="project" value="UniProtKB-SubCell"/>
</dbReference>
<reference evidence="7" key="1">
    <citation type="submission" date="2019-08" db="EMBL/GenBank/DDBJ databases">
        <authorList>
            <person name="Kucharzyk K."/>
            <person name="Murdoch R.W."/>
            <person name="Higgins S."/>
            <person name="Loffler F."/>
        </authorList>
    </citation>
    <scope>NUCLEOTIDE SEQUENCE</scope>
</reference>
<accession>A0A644SJI8</accession>